<evidence type="ECO:0000313" key="1">
    <source>
        <dbReference type="EMBL" id="MBW0510136.1"/>
    </source>
</evidence>
<protein>
    <submittedName>
        <fullName evidence="1">Uncharacterized protein</fullName>
    </submittedName>
</protein>
<keyword evidence="2" id="KW-1185">Reference proteome</keyword>
<gene>
    <name evidence="1" type="ORF">O181_049851</name>
</gene>
<comment type="caution">
    <text evidence="1">The sequence shown here is derived from an EMBL/GenBank/DDBJ whole genome shotgun (WGS) entry which is preliminary data.</text>
</comment>
<dbReference type="AlphaFoldDB" id="A0A9Q3DT63"/>
<proteinExistence type="predicted"/>
<evidence type="ECO:0000313" key="2">
    <source>
        <dbReference type="Proteomes" id="UP000765509"/>
    </source>
</evidence>
<organism evidence="1 2">
    <name type="scientific">Austropuccinia psidii MF-1</name>
    <dbReference type="NCBI Taxonomy" id="1389203"/>
    <lineage>
        <taxon>Eukaryota</taxon>
        <taxon>Fungi</taxon>
        <taxon>Dikarya</taxon>
        <taxon>Basidiomycota</taxon>
        <taxon>Pucciniomycotina</taxon>
        <taxon>Pucciniomycetes</taxon>
        <taxon>Pucciniales</taxon>
        <taxon>Sphaerophragmiaceae</taxon>
        <taxon>Austropuccinia</taxon>
    </lineage>
</organism>
<dbReference type="EMBL" id="AVOT02021356">
    <property type="protein sequence ID" value="MBW0510136.1"/>
    <property type="molecule type" value="Genomic_DNA"/>
</dbReference>
<sequence>MHPILKEPGVVHTWYNIPLFTIFSQQSNCDVFRTKLCDSKSSTQSITNFKGGSFSYFSLPIPLWLPEDHSRTPATWPCRSWVVNSHQDYSKGNSQVLRIPWTTQLVHTGSNQESCIALAHLGQFIFNCGNSVTQFNS</sequence>
<name>A0A9Q3DT63_9BASI</name>
<reference evidence="1" key="1">
    <citation type="submission" date="2021-03" db="EMBL/GenBank/DDBJ databases">
        <title>Draft genome sequence of rust myrtle Austropuccinia psidii MF-1, a brazilian biotype.</title>
        <authorList>
            <person name="Quecine M.C."/>
            <person name="Pachon D.M.R."/>
            <person name="Bonatelli M.L."/>
            <person name="Correr F.H."/>
            <person name="Franceschini L.M."/>
            <person name="Leite T.F."/>
            <person name="Margarido G.R.A."/>
            <person name="Almeida C.A."/>
            <person name="Ferrarezi J.A."/>
            <person name="Labate C.A."/>
        </authorList>
    </citation>
    <scope>NUCLEOTIDE SEQUENCE</scope>
    <source>
        <strain evidence="1">MF-1</strain>
    </source>
</reference>
<dbReference type="Proteomes" id="UP000765509">
    <property type="component" value="Unassembled WGS sequence"/>
</dbReference>
<accession>A0A9Q3DT63</accession>